<gene>
    <name evidence="2" type="ORF">VTK73DRAFT_6146</name>
</gene>
<organism evidence="2 3">
    <name type="scientific">Phialemonium thermophilum</name>
    <dbReference type="NCBI Taxonomy" id="223376"/>
    <lineage>
        <taxon>Eukaryota</taxon>
        <taxon>Fungi</taxon>
        <taxon>Dikarya</taxon>
        <taxon>Ascomycota</taxon>
        <taxon>Pezizomycotina</taxon>
        <taxon>Sordariomycetes</taxon>
        <taxon>Sordariomycetidae</taxon>
        <taxon>Cephalothecales</taxon>
        <taxon>Cephalothecaceae</taxon>
        <taxon>Phialemonium</taxon>
    </lineage>
</organism>
<sequence length="178" mass="19017">MEAFTDDPAQLPFAIRDVPRRYSASIREPLKRRGLAGTARAARGHGSVVVCYSLLVLSFRAKQIAPPAAGIRAQPAGEMSIPGLGQIPVEPAPSRTRTISLQPFWEWRFESPHPFSSSTLSSSTSNASAAGKLLTVRLVSGTAERDGTELALHVSYTIPGAKSKILTWTGCTLEVSAT</sequence>
<keyword evidence="3" id="KW-1185">Reference proteome</keyword>
<dbReference type="Proteomes" id="UP001586593">
    <property type="component" value="Unassembled WGS sequence"/>
</dbReference>
<accession>A0ABR3UZZ0</accession>
<reference evidence="2 3" key="1">
    <citation type="journal article" date="2024" name="Commun. Biol.">
        <title>Comparative genomic analysis of thermophilic fungi reveals convergent evolutionary adaptations and gene losses.</title>
        <authorList>
            <person name="Steindorff A.S."/>
            <person name="Aguilar-Pontes M.V."/>
            <person name="Robinson A.J."/>
            <person name="Andreopoulos B."/>
            <person name="LaButti K."/>
            <person name="Kuo A."/>
            <person name="Mondo S."/>
            <person name="Riley R."/>
            <person name="Otillar R."/>
            <person name="Haridas S."/>
            <person name="Lipzen A."/>
            <person name="Grimwood J."/>
            <person name="Schmutz J."/>
            <person name="Clum A."/>
            <person name="Reid I.D."/>
            <person name="Moisan M.C."/>
            <person name="Butler G."/>
            <person name="Nguyen T.T.M."/>
            <person name="Dewar K."/>
            <person name="Conant G."/>
            <person name="Drula E."/>
            <person name="Henrissat B."/>
            <person name="Hansel C."/>
            <person name="Singer S."/>
            <person name="Hutchinson M.I."/>
            <person name="de Vries R.P."/>
            <person name="Natvig D.O."/>
            <person name="Powell A.J."/>
            <person name="Tsang A."/>
            <person name="Grigoriev I.V."/>
        </authorList>
    </citation>
    <scope>NUCLEOTIDE SEQUENCE [LARGE SCALE GENOMIC DNA]</scope>
    <source>
        <strain evidence="2 3">ATCC 24622</strain>
    </source>
</reference>
<name>A0ABR3UZZ0_9PEZI</name>
<feature type="domain" description="Clp1 N-terminal" evidence="1">
    <location>
        <begin position="101"/>
        <end position="176"/>
    </location>
</feature>
<dbReference type="Gene3D" id="2.60.120.1030">
    <property type="entry name" value="Clp1, DNA binding domain"/>
    <property type="match status" value="1"/>
</dbReference>
<protein>
    <recommendedName>
        <fullName evidence="1">Clp1 N-terminal domain-containing protein</fullName>
    </recommendedName>
</protein>
<dbReference type="InterPro" id="IPR032324">
    <property type="entry name" value="Clp1_N"/>
</dbReference>
<proteinExistence type="predicted"/>
<evidence type="ECO:0000313" key="3">
    <source>
        <dbReference type="Proteomes" id="UP001586593"/>
    </source>
</evidence>
<evidence type="ECO:0000313" key="2">
    <source>
        <dbReference type="EMBL" id="KAL1835152.1"/>
    </source>
</evidence>
<dbReference type="EMBL" id="JAZHXJ010003457">
    <property type="protein sequence ID" value="KAL1835152.1"/>
    <property type="molecule type" value="Genomic_DNA"/>
</dbReference>
<dbReference type="Pfam" id="PF16573">
    <property type="entry name" value="CLP1_N"/>
    <property type="match status" value="1"/>
</dbReference>
<evidence type="ECO:0000259" key="1">
    <source>
        <dbReference type="Pfam" id="PF16573"/>
    </source>
</evidence>
<dbReference type="InterPro" id="IPR038239">
    <property type="entry name" value="Clp1_N_sf"/>
</dbReference>
<comment type="caution">
    <text evidence="2">The sequence shown here is derived from an EMBL/GenBank/DDBJ whole genome shotgun (WGS) entry which is preliminary data.</text>
</comment>